<reference evidence="1" key="1">
    <citation type="submission" date="2016-06" db="EMBL/GenBank/DDBJ databases">
        <authorList>
            <person name="Berg J.A."/>
            <person name="Hyde J.R."/>
            <person name="Breakwell D.P."/>
            <person name="Hope S."/>
            <person name="Grose J.H."/>
        </authorList>
    </citation>
    <scope>NUCLEOTIDE SEQUENCE [LARGE SCALE GENOMIC DNA]</scope>
</reference>
<keyword evidence="2" id="KW-1185">Reference proteome</keyword>
<organism evidence="1 2">
    <name type="scientific">Erwinia phage vB_EamM_Asesino</name>
    <dbReference type="NCBI Taxonomy" id="1883370"/>
    <lineage>
        <taxon>Viruses</taxon>
        <taxon>Duplodnaviria</taxon>
        <taxon>Heunggongvirae</taxon>
        <taxon>Uroviricota</taxon>
        <taxon>Caudoviricetes</taxon>
        <taxon>Chimalliviridae</taxon>
        <taxon>Erskinevirus</taxon>
        <taxon>Erskinevirus asesino</taxon>
    </lineage>
</organism>
<sequence>MLDLQGFIQIPALFDNVDGVTAPVGELSELTKSYAKSKQTFAKSNLQVELVTFTSKREETTVVVPSEFSDHILTLTQWIYNQSILGNLKNDEVEFQRLLVGQFQNTISGVQSGAMIQTKSNWFPRWVSWKFETTKDKVQDPTDVSNQIIVWFADEDFDQNYTGFEIEVQMPILPVDTFLAVKSVVEKAMESFNLSDHHKKINDLMDGFPYTNIQTNYYTWHDQEDYEATLIIPMSVIIYGRAGKNPSRIKKALRDYILANSSFTVPLGVKVFPEIFTTTKFTIVPGWKIRGIPNEEDIAALYSPILPYDFQLKAIDKFGEWGDLTVAEKNNTHQMPTTDVCVLPSIYKSLSSVVISGPENDTRKATLHATIPDYALIATTNPDIARMSKATTEWYELFFKALIAAEEYNPYQTDLDIVKLVDDANPEIYFYVFEYDNVEYRVLARKAVWEDTTP</sequence>
<dbReference type="KEGG" id="vg:29057172"/>
<dbReference type="EMBL" id="KX397364">
    <property type="protein sequence ID" value="ANZ48235.1"/>
    <property type="molecule type" value="Genomic_DNA"/>
</dbReference>
<protein>
    <submittedName>
        <fullName evidence="1">Virion structural protein</fullName>
    </submittedName>
</protein>
<dbReference type="Proteomes" id="UP000202181">
    <property type="component" value="Segment"/>
</dbReference>
<evidence type="ECO:0000313" key="1">
    <source>
        <dbReference type="EMBL" id="ANZ48235.1"/>
    </source>
</evidence>
<dbReference type="RefSeq" id="YP_009290840.1">
    <property type="nucleotide sequence ID" value="NC_031107.2"/>
</dbReference>
<evidence type="ECO:0000313" key="2">
    <source>
        <dbReference type="Proteomes" id="UP000202181"/>
    </source>
</evidence>
<dbReference type="OrthoDB" id="3783at10239"/>
<dbReference type="GeneID" id="29057172"/>
<gene>
    <name evidence="1" type="ORF">ASESINO_222</name>
</gene>
<accession>A0A1B2IAI7</accession>
<proteinExistence type="predicted"/>
<name>A0A1B2IAI7_9CAUD</name>